<gene>
    <name evidence="2" type="ORF">RISK_005577</name>
</gene>
<name>A0A0J1B7U0_RHOIS</name>
<dbReference type="PATRIC" id="fig|595434.4.peg.5295"/>
<dbReference type="Proteomes" id="UP000036367">
    <property type="component" value="Unassembled WGS sequence"/>
</dbReference>
<evidence type="ECO:0000256" key="1">
    <source>
        <dbReference type="SAM" id="MobiDB-lite"/>
    </source>
</evidence>
<proteinExistence type="predicted"/>
<keyword evidence="3" id="KW-1185">Reference proteome</keyword>
<organism evidence="2 3">
    <name type="scientific">Rhodopirellula islandica</name>
    <dbReference type="NCBI Taxonomy" id="595434"/>
    <lineage>
        <taxon>Bacteria</taxon>
        <taxon>Pseudomonadati</taxon>
        <taxon>Planctomycetota</taxon>
        <taxon>Planctomycetia</taxon>
        <taxon>Pirellulales</taxon>
        <taxon>Pirellulaceae</taxon>
        <taxon>Rhodopirellula</taxon>
    </lineage>
</organism>
<sequence>MAHESEERCVHQHAATAAWHMHPPTGTADSSPERPPSMPIPLLSQADQSHWGLFRQPFANSPGMSFPSEPGEFLFATPEHSQARIWLETVLRNHVGIANLHARPGAGATTWARQWMATHGLDDLPLDVMGTDAADFDRDLCQRWWSVARANQSHGIHTLCIVDGSPPSSTLQWYQQSLKLDPRQSPMTLLVMGQAKSSGVSHSMDVSTQSLAGCVLAALTHAGQFQSRLSERAAQLIAEWAAGNYRQLAFWTHLVLAWGAHCQCQRIGSRDLRQFNQQRQRWTAQRATEAA</sequence>
<dbReference type="AlphaFoldDB" id="A0A0J1B7U0"/>
<protein>
    <submittedName>
        <fullName evidence="2">Uncharacterized protein</fullName>
    </submittedName>
</protein>
<reference evidence="2" key="1">
    <citation type="submission" date="2015-05" db="EMBL/GenBank/DDBJ databases">
        <title>Permanent draft genome of Rhodopirellula islandicus K833.</title>
        <authorList>
            <person name="Kizina J."/>
            <person name="Richter M."/>
            <person name="Glockner F.O."/>
            <person name="Harder J."/>
        </authorList>
    </citation>
    <scope>NUCLEOTIDE SEQUENCE [LARGE SCALE GENOMIC DNA]</scope>
    <source>
        <strain evidence="2">K833</strain>
    </source>
</reference>
<feature type="compositionally biased region" description="Basic and acidic residues" evidence="1">
    <location>
        <begin position="1"/>
        <end position="10"/>
    </location>
</feature>
<dbReference type="RefSeq" id="WP_236696588.1">
    <property type="nucleotide sequence ID" value="NZ_LECT01000044.1"/>
</dbReference>
<evidence type="ECO:0000313" key="3">
    <source>
        <dbReference type="Proteomes" id="UP000036367"/>
    </source>
</evidence>
<comment type="caution">
    <text evidence="2">The sequence shown here is derived from an EMBL/GenBank/DDBJ whole genome shotgun (WGS) entry which is preliminary data.</text>
</comment>
<dbReference type="EMBL" id="LECT01000044">
    <property type="protein sequence ID" value="KLU02511.1"/>
    <property type="molecule type" value="Genomic_DNA"/>
</dbReference>
<accession>A0A0J1B7U0</accession>
<evidence type="ECO:0000313" key="2">
    <source>
        <dbReference type="EMBL" id="KLU02511.1"/>
    </source>
</evidence>
<feature type="region of interest" description="Disordered" evidence="1">
    <location>
        <begin position="1"/>
        <end position="42"/>
    </location>
</feature>
<dbReference type="STRING" id="595434.RISK_005577"/>